<feature type="compositionally biased region" description="Acidic residues" evidence="1">
    <location>
        <begin position="210"/>
        <end position="222"/>
    </location>
</feature>
<feature type="compositionally biased region" description="Polar residues" evidence="1">
    <location>
        <begin position="223"/>
        <end position="244"/>
    </location>
</feature>
<feature type="region of interest" description="Disordered" evidence="1">
    <location>
        <begin position="191"/>
        <end position="261"/>
    </location>
</feature>
<gene>
    <name evidence="2" type="ORF">CANARDRAFT_28590</name>
</gene>
<feature type="compositionally biased region" description="Low complexity" evidence="1">
    <location>
        <begin position="83"/>
        <end position="96"/>
    </location>
</feature>
<protein>
    <submittedName>
        <fullName evidence="2">Uncharacterized protein</fullName>
    </submittedName>
</protein>
<dbReference type="EMBL" id="KV453853">
    <property type="protein sequence ID" value="ODV85328.1"/>
    <property type="molecule type" value="Genomic_DNA"/>
</dbReference>
<feature type="compositionally biased region" description="Low complexity" evidence="1">
    <location>
        <begin position="19"/>
        <end position="33"/>
    </location>
</feature>
<feature type="region of interest" description="Disordered" evidence="1">
    <location>
        <begin position="1"/>
        <end position="37"/>
    </location>
</feature>
<organism evidence="2 3">
    <name type="scientific">[Candida] arabinofermentans NRRL YB-2248</name>
    <dbReference type="NCBI Taxonomy" id="983967"/>
    <lineage>
        <taxon>Eukaryota</taxon>
        <taxon>Fungi</taxon>
        <taxon>Dikarya</taxon>
        <taxon>Ascomycota</taxon>
        <taxon>Saccharomycotina</taxon>
        <taxon>Pichiomycetes</taxon>
        <taxon>Pichiales</taxon>
        <taxon>Pichiaceae</taxon>
        <taxon>Ogataea</taxon>
        <taxon>Ogataea/Candida clade</taxon>
    </lineage>
</organism>
<reference evidence="3" key="1">
    <citation type="submission" date="2016-04" db="EMBL/GenBank/DDBJ databases">
        <title>Comparative genomics of biotechnologically important yeasts.</title>
        <authorList>
            <consortium name="DOE Joint Genome Institute"/>
            <person name="Riley R."/>
            <person name="Haridas S."/>
            <person name="Wolfe K.H."/>
            <person name="Lopes M.R."/>
            <person name="Hittinger C.T."/>
            <person name="Goker M."/>
            <person name="Salamov A."/>
            <person name="Wisecaver J."/>
            <person name="Long T.M."/>
            <person name="Aerts A.L."/>
            <person name="Barry K."/>
            <person name="Choi C."/>
            <person name="Clum A."/>
            <person name="Coughlan A.Y."/>
            <person name="Deshpande S."/>
            <person name="Douglass A.P."/>
            <person name="Hanson S.J."/>
            <person name="Klenk H.-P."/>
            <person name="Labutti K."/>
            <person name="Lapidus A."/>
            <person name="Lindquist E."/>
            <person name="Lipzen A."/>
            <person name="Meier-Kolthoff J.P."/>
            <person name="Ohm R.A."/>
            <person name="Otillar R.P."/>
            <person name="Pangilinan J."/>
            <person name="Peng Y."/>
            <person name="Rokas A."/>
            <person name="Rosa C.A."/>
            <person name="Scheuner C."/>
            <person name="Sibirny A.A."/>
            <person name="Slot J.C."/>
            <person name="Stielow J.B."/>
            <person name="Sun H."/>
            <person name="Kurtzman C.P."/>
            <person name="Blackwell M."/>
            <person name="Grigoriev I.V."/>
            <person name="Jeffries T.W."/>
        </authorList>
    </citation>
    <scope>NUCLEOTIDE SEQUENCE [LARGE SCALE GENOMIC DNA]</scope>
    <source>
        <strain evidence="3">NRRL YB-2248</strain>
    </source>
</reference>
<dbReference type="OrthoDB" id="3990306at2759"/>
<dbReference type="Proteomes" id="UP000094801">
    <property type="component" value="Unassembled WGS sequence"/>
</dbReference>
<sequence length="384" mass="42934">MFPLSKSRSLKRHLKKQIGSTSTGSETTSTTVGSERDDLSIGGLFHTDIRDGTSIPERFFEEVSKETVRITPSPTTSLEDTKNGSTTGMGNATATAAASVERSKELEDLLGIENSLLDIVNQFKSIGPLKRRSIVNLIIHTFQLFKSEINDNKRLVDLPSLEVYEKVQNVINSLISFVMLLDQKEQITKTHEQLTKTNPQATLPFMTEKQDEDEFDDSDYDDQTNTLSRQCYSSMRNPSRSTIGLTPRTVTPHRFHSPESNRQIISSGSRSMLSHHHQQPSQQSYQYHQFSNSGALPQQQQRHHGLAYRQYGDGGIGVAEYELPPPPFLTPIHPRSGTAGGFVNGELLRSYAQKSVVNDSGPYEEVYGGPINDGYRMSSSRTYR</sequence>
<name>A0A1E4T0S6_9ASCO</name>
<dbReference type="AlphaFoldDB" id="A0A1E4T0S6"/>
<evidence type="ECO:0000313" key="2">
    <source>
        <dbReference type="EMBL" id="ODV85328.1"/>
    </source>
</evidence>
<keyword evidence="3" id="KW-1185">Reference proteome</keyword>
<proteinExistence type="predicted"/>
<feature type="region of interest" description="Disordered" evidence="1">
    <location>
        <begin position="70"/>
        <end position="96"/>
    </location>
</feature>
<evidence type="ECO:0000313" key="3">
    <source>
        <dbReference type="Proteomes" id="UP000094801"/>
    </source>
</evidence>
<accession>A0A1E4T0S6</accession>
<evidence type="ECO:0000256" key="1">
    <source>
        <dbReference type="SAM" id="MobiDB-lite"/>
    </source>
</evidence>